<dbReference type="SUPFAM" id="SSF52425">
    <property type="entry name" value="Cryptochrome/photolyase, N-terminal domain"/>
    <property type="match status" value="1"/>
</dbReference>
<evidence type="ECO:0000256" key="5">
    <source>
        <dbReference type="ARBA" id="ARBA00022991"/>
    </source>
</evidence>
<evidence type="ECO:0000256" key="4">
    <source>
        <dbReference type="ARBA" id="ARBA00022827"/>
    </source>
</evidence>
<evidence type="ECO:0000256" key="1">
    <source>
        <dbReference type="ARBA" id="ARBA00001974"/>
    </source>
</evidence>
<evidence type="ECO:0000259" key="7">
    <source>
        <dbReference type="PROSITE" id="PS51645"/>
    </source>
</evidence>
<dbReference type="PROSITE" id="PS00394">
    <property type="entry name" value="DNA_PHOTOLYASES_1_1"/>
    <property type="match status" value="1"/>
</dbReference>
<dbReference type="InterPro" id="IPR006050">
    <property type="entry name" value="DNA_photolyase_N"/>
</dbReference>
<keyword evidence="5" id="KW-0157">Chromophore</keyword>
<dbReference type="Gene3D" id="3.40.50.620">
    <property type="entry name" value="HUPs"/>
    <property type="match status" value="1"/>
</dbReference>
<evidence type="ECO:0000313" key="9">
    <source>
        <dbReference type="Proteomes" id="UP001158576"/>
    </source>
</evidence>
<dbReference type="Pfam" id="PF03441">
    <property type="entry name" value="FAD_binding_7"/>
    <property type="match status" value="1"/>
</dbReference>
<protein>
    <submittedName>
        <fullName evidence="8">Oidioi.mRNA.OKI2018_I69.XSR.g16467.t1.cds</fullName>
    </submittedName>
</protein>
<name>A0ABN7SGP4_OIKDI</name>
<dbReference type="PRINTS" id="PR00147">
    <property type="entry name" value="DNAPHOTLYASE"/>
</dbReference>
<dbReference type="InterPro" id="IPR002081">
    <property type="entry name" value="Cryptochrome/DNA_photolyase_1"/>
</dbReference>
<dbReference type="Gene3D" id="1.10.579.10">
    <property type="entry name" value="DNA Cyclobutane Dipyrimidine Photolyase, subunit A, domain 3"/>
    <property type="match status" value="1"/>
</dbReference>
<reference evidence="8 9" key="1">
    <citation type="submission" date="2021-04" db="EMBL/GenBank/DDBJ databases">
        <authorList>
            <person name="Bliznina A."/>
        </authorList>
    </citation>
    <scope>NUCLEOTIDE SEQUENCE [LARGE SCALE GENOMIC DNA]</scope>
</reference>
<dbReference type="Proteomes" id="UP001158576">
    <property type="component" value="Chromosome XSR"/>
</dbReference>
<proteinExistence type="inferred from homology"/>
<keyword evidence="4" id="KW-0274">FAD</keyword>
<gene>
    <name evidence="8" type="ORF">OKIOD_LOCUS8025</name>
</gene>
<dbReference type="EMBL" id="OU015569">
    <property type="protein sequence ID" value="CAG5099346.1"/>
    <property type="molecule type" value="Genomic_DNA"/>
</dbReference>
<keyword evidence="9" id="KW-1185">Reference proteome</keyword>
<dbReference type="Gene3D" id="1.25.40.80">
    <property type="match status" value="1"/>
</dbReference>
<comment type="cofactor">
    <cofactor evidence="1">
        <name>FAD</name>
        <dbReference type="ChEBI" id="CHEBI:57692"/>
    </cofactor>
</comment>
<dbReference type="PROSITE" id="PS51645">
    <property type="entry name" value="PHR_CRY_ALPHA_BETA"/>
    <property type="match status" value="1"/>
</dbReference>
<dbReference type="InterPro" id="IPR005101">
    <property type="entry name" value="Cryptochr/Photolyase_FAD-bd"/>
</dbReference>
<organism evidence="8 9">
    <name type="scientific">Oikopleura dioica</name>
    <name type="common">Tunicate</name>
    <dbReference type="NCBI Taxonomy" id="34765"/>
    <lineage>
        <taxon>Eukaryota</taxon>
        <taxon>Metazoa</taxon>
        <taxon>Chordata</taxon>
        <taxon>Tunicata</taxon>
        <taxon>Appendicularia</taxon>
        <taxon>Copelata</taxon>
        <taxon>Oikopleuridae</taxon>
        <taxon>Oikopleura</taxon>
    </lineage>
</organism>
<dbReference type="PANTHER" id="PTHR11455:SF9">
    <property type="entry name" value="CRYPTOCHROME CIRCADIAN CLOCK 5 ISOFORM X1"/>
    <property type="match status" value="1"/>
</dbReference>
<dbReference type="PANTHER" id="PTHR11455">
    <property type="entry name" value="CRYPTOCHROME"/>
    <property type="match status" value="1"/>
</dbReference>
<dbReference type="SUPFAM" id="SSF48173">
    <property type="entry name" value="Cryptochrome/photolyase FAD-binding domain"/>
    <property type="match status" value="1"/>
</dbReference>
<sequence length="545" mass="63427">MGGDRQRSRVQGNYMMNDRGEARRKKPEKWKQGLKQQEAPKAPASIPAPNSDHCLTQVIKKILPSPSDKIAVFIFRRDLRIFDNTSLIAAAADGFKILPVFIFPPEQIEEKENEYFSHPCVQFMCQSLSQVHKELEKLSSKLHFIKLSNKDALTELKKEVNFEAVYSNEDYSFYAVSRDNEVRSWCRENRVKFVQKEDYGMMKLDENLDKFKRPIRTHAAFMRGFRANYTVRRPTEVPWTGANFASYDLNCEIPEEKIHTFYQNNPKLAVRPGRTGGMENLKSFEKLVDYRAVHNMLDLETSRSSPHTKFGTVSVRETYWRGFDLFGEDFHVIRQLGWREMYLKVYAARPEWQKGQAIHKVLDEHVDWSYDEEVFQKWCLGETGFPIVDAGMRELNETGFQHNRARMNCASILTKILLIDWRWGYKYFYQKLVDSDIFNNTAGWGVLSSTGLGQGSAGPDNPPYINPFNPFMQSQKFDPNCEYIKKWVPELANVHARDIHKWQDQAVRRKYPNCKYPAPIVNYSQAAQRCHDIFTKAASIAKSVK</sequence>
<keyword evidence="3" id="KW-0285">Flavoprotein</keyword>
<dbReference type="InterPro" id="IPR014729">
    <property type="entry name" value="Rossmann-like_a/b/a_fold"/>
</dbReference>
<evidence type="ECO:0000313" key="8">
    <source>
        <dbReference type="EMBL" id="CAG5099346.1"/>
    </source>
</evidence>
<evidence type="ECO:0000256" key="2">
    <source>
        <dbReference type="ARBA" id="ARBA00005862"/>
    </source>
</evidence>
<evidence type="ECO:0000256" key="6">
    <source>
        <dbReference type="SAM" id="MobiDB-lite"/>
    </source>
</evidence>
<dbReference type="Pfam" id="PF00875">
    <property type="entry name" value="DNA_photolyase"/>
    <property type="match status" value="1"/>
</dbReference>
<feature type="region of interest" description="Disordered" evidence="6">
    <location>
        <begin position="1"/>
        <end position="48"/>
    </location>
</feature>
<comment type="similarity">
    <text evidence="2">Belongs to the DNA photolyase class-1 family.</text>
</comment>
<evidence type="ECO:0000256" key="3">
    <source>
        <dbReference type="ARBA" id="ARBA00022630"/>
    </source>
</evidence>
<dbReference type="InterPro" id="IPR036155">
    <property type="entry name" value="Crypto/Photolyase_N_sf"/>
</dbReference>
<feature type="domain" description="Photolyase/cryptochrome alpha/beta" evidence="7">
    <location>
        <begin position="69"/>
        <end position="201"/>
    </location>
</feature>
<accession>A0ABN7SGP4</accession>
<dbReference type="InterPro" id="IPR036134">
    <property type="entry name" value="Crypto/Photolyase_FAD-like_sf"/>
</dbReference>
<dbReference type="InterPro" id="IPR018394">
    <property type="entry name" value="DNA_photolyase_1_CS_C"/>
</dbReference>